<comment type="caution">
    <text evidence="17">The sequence shown here is derived from an EMBL/GenBank/DDBJ whole genome shotgun (WGS) entry which is preliminary data.</text>
</comment>
<dbReference type="GO" id="GO:0005886">
    <property type="term" value="C:plasma membrane"/>
    <property type="evidence" value="ECO:0007669"/>
    <property type="project" value="UniProtKB-SubCell"/>
</dbReference>
<dbReference type="PROSITE" id="PS00211">
    <property type="entry name" value="ABC_TRANSPORTER_1"/>
    <property type="match status" value="1"/>
</dbReference>
<evidence type="ECO:0000256" key="4">
    <source>
        <dbReference type="ARBA" id="ARBA00022448"/>
    </source>
</evidence>
<dbReference type="GO" id="GO:0016887">
    <property type="term" value="F:ATP hydrolysis activity"/>
    <property type="evidence" value="ECO:0007669"/>
    <property type="project" value="InterPro"/>
</dbReference>
<feature type="domain" description="ABC transporter" evidence="16">
    <location>
        <begin position="6"/>
        <end position="241"/>
    </location>
</feature>
<evidence type="ECO:0000256" key="6">
    <source>
        <dbReference type="ARBA" id="ARBA00022519"/>
    </source>
</evidence>
<comment type="catalytic activity">
    <reaction evidence="15">
        <text>glutathione(out) + ATP + H2O = glutathione(in) + ADP + phosphate + H(+)</text>
        <dbReference type="Rhea" id="RHEA:29791"/>
        <dbReference type="ChEBI" id="CHEBI:15377"/>
        <dbReference type="ChEBI" id="CHEBI:15378"/>
        <dbReference type="ChEBI" id="CHEBI:30616"/>
        <dbReference type="ChEBI" id="CHEBI:43474"/>
        <dbReference type="ChEBI" id="CHEBI:57925"/>
        <dbReference type="ChEBI" id="CHEBI:456216"/>
        <dbReference type="EC" id="7.4.2.10"/>
    </reaction>
</comment>
<evidence type="ECO:0000256" key="15">
    <source>
        <dbReference type="ARBA" id="ARBA00047640"/>
    </source>
</evidence>
<dbReference type="STRING" id="1685378.AVO44_05040"/>
<evidence type="ECO:0000313" key="18">
    <source>
        <dbReference type="Proteomes" id="UP000053690"/>
    </source>
</evidence>
<organism evidence="17 18">
    <name type="scientific">Ruegeria profundi</name>
    <dbReference type="NCBI Taxonomy" id="1685378"/>
    <lineage>
        <taxon>Bacteria</taxon>
        <taxon>Pseudomonadati</taxon>
        <taxon>Pseudomonadota</taxon>
        <taxon>Alphaproteobacteria</taxon>
        <taxon>Rhodobacterales</taxon>
        <taxon>Roseobacteraceae</taxon>
        <taxon>Ruegeria</taxon>
    </lineage>
</organism>
<evidence type="ECO:0000256" key="9">
    <source>
        <dbReference type="ARBA" id="ARBA00022967"/>
    </source>
</evidence>
<evidence type="ECO:0000256" key="10">
    <source>
        <dbReference type="ARBA" id="ARBA00023136"/>
    </source>
</evidence>
<gene>
    <name evidence="17" type="ORF">AVO44_05040</name>
</gene>
<comment type="similarity">
    <text evidence="12">Belongs to the ABC transporter superfamily. Glutathione importer (TC 3.A.1.5.11) family.</text>
</comment>
<dbReference type="Pfam" id="PF00005">
    <property type="entry name" value="ABC_tran"/>
    <property type="match status" value="1"/>
</dbReference>
<evidence type="ECO:0000256" key="14">
    <source>
        <dbReference type="ARBA" id="ARBA00041187"/>
    </source>
</evidence>
<dbReference type="Proteomes" id="UP000053690">
    <property type="component" value="Unassembled WGS sequence"/>
</dbReference>
<dbReference type="InterPro" id="IPR050319">
    <property type="entry name" value="ABC_transp_ATP-bind"/>
</dbReference>
<comment type="subunit">
    <text evidence="3">The complex is composed of two ATP-binding proteins (GsiA), two transmembrane proteins (GsiC and GsiD) and a solute-binding protein (GsiB).</text>
</comment>
<comment type="function">
    <text evidence="11">Part of the ABC transporter complex GsiABCD involved in glutathione import. Responsible for energy coupling to the transport system.</text>
</comment>
<keyword evidence="18" id="KW-1185">Reference proteome</keyword>
<dbReference type="EMBL" id="LQBP01000002">
    <property type="protein sequence ID" value="KUJ81227.1"/>
    <property type="molecule type" value="Genomic_DNA"/>
</dbReference>
<sequence>MKSLSVRNLNVWFGEDRNRVDAVRAASFDVPSGGSFGLVGESGSGKSTILRAITGLVPTWSGEIEIDGAHVAHKRGREFYKLVQMVFQDPYASLHPRHSVDHVLSETLHLHGFQDIDTRVNNLLDDVGLGRSFRFRYPHQLSGGQRQRVAIARALAPEPEILLLDEPTSALDVSVQAEILNLLSDLRAEHKLTFVMVSHDLSVVGHMCDSVAVMRDGEIVEILSVEKMRRMEPDSAYTKHLLDVSLNYASAQA</sequence>
<evidence type="ECO:0000256" key="5">
    <source>
        <dbReference type="ARBA" id="ARBA00022475"/>
    </source>
</evidence>
<evidence type="ECO:0000256" key="13">
    <source>
        <dbReference type="ARBA" id="ARBA00039050"/>
    </source>
</evidence>
<dbReference type="SMART" id="SM00382">
    <property type="entry name" value="AAA"/>
    <property type="match status" value="1"/>
</dbReference>
<dbReference type="InterPro" id="IPR027417">
    <property type="entry name" value="P-loop_NTPase"/>
</dbReference>
<accession>A0A0X3TZR6</accession>
<evidence type="ECO:0000256" key="3">
    <source>
        <dbReference type="ARBA" id="ARBA00011469"/>
    </source>
</evidence>
<evidence type="ECO:0000256" key="1">
    <source>
        <dbReference type="ARBA" id="ARBA00004170"/>
    </source>
</evidence>
<dbReference type="InterPro" id="IPR003439">
    <property type="entry name" value="ABC_transporter-like_ATP-bd"/>
</dbReference>
<dbReference type="AlphaFoldDB" id="A0A0X3TZR6"/>
<proteinExistence type="inferred from homology"/>
<evidence type="ECO:0000256" key="12">
    <source>
        <dbReference type="ARBA" id="ARBA00038416"/>
    </source>
</evidence>
<keyword evidence="7" id="KW-0547">Nucleotide-binding</keyword>
<evidence type="ECO:0000256" key="2">
    <source>
        <dbReference type="ARBA" id="ARBA00004533"/>
    </source>
</evidence>
<dbReference type="GO" id="GO:0055085">
    <property type="term" value="P:transmembrane transport"/>
    <property type="evidence" value="ECO:0007669"/>
    <property type="project" value="UniProtKB-ARBA"/>
</dbReference>
<dbReference type="PROSITE" id="PS50893">
    <property type="entry name" value="ABC_TRANSPORTER_2"/>
    <property type="match status" value="1"/>
</dbReference>
<reference evidence="18" key="1">
    <citation type="submission" date="2015-12" db="EMBL/GenBank/DDBJ databases">
        <authorList>
            <person name="Zhang G."/>
            <person name="Stingl U."/>
        </authorList>
    </citation>
    <scope>NUCLEOTIDE SEQUENCE [LARGE SCALE GENOMIC DNA]</scope>
    <source>
        <strain evidence="18">ZGT108</strain>
    </source>
</reference>
<dbReference type="RefSeq" id="WP_068333479.1">
    <property type="nucleotide sequence ID" value="NZ_LQBP01000002.1"/>
</dbReference>
<comment type="subcellular location">
    <subcellularLocation>
        <location evidence="2">Cell inner membrane</location>
    </subcellularLocation>
    <subcellularLocation>
        <location evidence="1">Membrane</location>
        <topology evidence="1">Peripheral membrane protein</topology>
    </subcellularLocation>
</comment>
<evidence type="ECO:0000256" key="11">
    <source>
        <dbReference type="ARBA" id="ARBA00037530"/>
    </source>
</evidence>
<name>A0A0X3TZR6_9RHOB</name>
<dbReference type="SUPFAM" id="SSF52540">
    <property type="entry name" value="P-loop containing nucleoside triphosphate hydrolases"/>
    <property type="match status" value="1"/>
</dbReference>
<evidence type="ECO:0000313" key="17">
    <source>
        <dbReference type="EMBL" id="KUJ81227.1"/>
    </source>
</evidence>
<evidence type="ECO:0000256" key="8">
    <source>
        <dbReference type="ARBA" id="ARBA00022840"/>
    </source>
</evidence>
<dbReference type="OrthoDB" id="9802264at2"/>
<keyword evidence="9" id="KW-1278">Translocase</keyword>
<dbReference type="InterPro" id="IPR017871">
    <property type="entry name" value="ABC_transporter-like_CS"/>
</dbReference>
<keyword evidence="5" id="KW-1003">Cell membrane</keyword>
<evidence type="ECO:0000259" key="16">
    <source>
        <dbReference type="PROSITE" id="PS50893"/>
    </source>
</evidence>
<keyword evidence="8" id="KW-0067">ATP-binding</keyword>
<evidence type="ECO:0000256" key="7">
    <source>
        <dbReference type="ARBA" id="ARBA00022741"/>
    </source>
</evidence>
<keyword evidence="6" id="KW-0997">Cell inner membrane</keyword>
<dbReference type="InterPro" id="IPR003593">
    <property type="entry name" value="AAA+_ATPase"/>
</dbReference>
<dbReference type="PANTHER" id="PTHR43776:SF15">
    <property type="entry name" value="GLUTATHIONE IMPORT ATP-BINDING PROTEIN GSIA"/>
    <property type="match status" value="1"/>
</dbReference>
<dbReference type="Gene3D" id="3.40.50.300">
    <property type="entry name" value="P-loop containing nucleotide triphosphate hydrolases"/>
    <property type="match status" value="1"/>
</dbReference>
<keyword evidence="4" id="KW-0813">Transport</keyword>
<keyword evidence="10" id="KW-0472">Membrane</keyword>
<dbReference type="GO" id="GO:0005524">
    <property type="term" value="F:ATP binding"/>
    <property type="evidence" value="ECO:0007669"/>
    <property type="project" value="UniProtKB-KW"/>
</dbReference>
<dbReference type="CDD" id="cd03257">
    <property type="entry name" value="ABC_NikE_OppD_transporters"/>
    <property type="match status" value="1"/>
</dbReference>
<dbReference type="PANTHER" id="PTHR43776">
    <property type="entry name" value="TRANSPORT ATP-BINDING PROTEIN"/>
    <property type="match status" value="1"/>
</dbReference>
<dbReference type="EC" id="7.4.2.10" evidence="13"/>
<protein>
    <recommendedName>
        <fullName evidence="14">Glutathione import ATP-binding protein GsiA</fullName>
        <ecNumber evidence="13">7.4.2.10</ecNumber>
    </recommendedName>
</protein>